<name>A0A1H7E5I0_9BURK</name>
<evidence type="ECO:0000313" key="2">
    <source>
        <dbReference type="EMBL" id="SEK09206.1"/>
    </source>
</evidence>
<keyword evidence="3" id="KW-1185">Reference proteome</keyword>
<accession>A0A1H7E5I0</accession>
<dbReference type="EMBL" id="FNYE01000043">
    <property type="protein sequence ID" value="SEK09206.1"/>
    <property type="molecule type" value="Genomic_DNA"/>
</dbReference>
<organism evidence="2 3">
    <name type="scientific">Paraburkholderia diazotrophica</name>
    <dbReference type="NCBI Taxonomy" id="667676"/>
    <lineage>
        <taxon>Bacteria</taxon>
        <taxon>Pseudomonadati</taxon>
        <taxon>Pseudomonadota</taxon>
        <taxon>Betaproteobacteria</taxon>
        <taxon>Burkholderiales</taxon>
        <taxon>Burkholderiaceae</taxon>
        <taxon>Paraburkholderia</taxon>
    </lineage>
</organism>
<feature type="compositionally biased region" description="Polar residues" evidence="1">
    <location>
        <begin position="277"/>
        <end position="289"/>
    </location>
</feature>
<dbReference type="AlphaFoldDB" id="A0A1H7E5I0"/>
<evidence type="ECO:0000256" key="1">
    <source>
        <dbReference type="SAM" id="MobiDB-lite"/>
    </source>
</evidence>
<dbReference type="Proteomes" id="UP000198866">
    <property type="component" value="Unassembled WGS sequence"/>
</dbReference>
<evidence type="ECO:0000313" key="3">
    <source>
        <dbReference type="Proteomes" id="UP000198866"/>
    </source>
</evidence>
<sequence>MSYNSLHVPLNIGTWQCVLVLAREFYSLSGGYVDRFTDWDARREREREIEDDRRTFDRYFHPKYDFRRTIAPDIDAIRSFLSDYLNVVHWDLPIDNAGIEHALRQAVRDGLLVPVINRDWRSLPMTFRPTPAPLRWPPTSGGGGFGSGGGTVWAAFRNAGPGPLVWDGEPVLRGPYDPSTVEAQLKAARALLSAASRSDNGGDDGGSLLGVAEAVPGGGSDQDDDGNGTADMAERLTDGSDPGDDTSTPFSDAQPFDYEPNTPSDGDVEELAGSEGTPRNNQAQNKQTNDVARILGLTPSQSRRLHDEISGEGLGFHEIMERAKDMFDLW</sequence>
<reference evidence="3" key="1">
    <citation type="submission" date="2016-10" db="EMBL/GenBank/DDBJ databases">
        <authorList>
            <person name="Varghese N."/>
            <person name="Submissions S."/>
        </authorList>
    </citation>
    <scope>NUCLEOTIDE SEQUENCE [LARGE SCALE GENOMIC DNA]</scope>
    <source>
        <strain evidence="3">LMG 26031</strain>
    </source>
</reference>
<dbReference type="STRING" id="667676.SAMN05192539_104338"/>
<dbReference type="OrthoDB" id="9115117at2"/>
<feature type="region of interest" description="Disordered" evidence="1">
    <location>
        <begin position="196"/>
        <end position="289"/>
    </location>
</feature>
<dbReference type="RefSeq" id="WP_090873199.1">
    <property type="nucleotide sequence ID" value="NZ_FNYE01000043.1"/>
</dbReference>
<proteinExistence type="predicted"/>
<gene>
    <name evidence="2" type="ORF">SAMN05192539_104338</name>
</gene>
<protein>
    <submittedName>
        <fullName evidence="2">Uncharacterized protein</fullName>
    </submittedName>
</protein>